<evidence type="ECO:0000313" key="3">
    <source>
        <dbReference type="EMBL" id="QOW18746.1"/>
    </source>
</evidence>
<accession>A0A7S6UEE8</accession>
<feature type="region of interest" description="Disordered" evidence="1">
    <location>
        <begin position="147"/>
        <end position="166"/>
    </location>
</feature>
<dbReference type="PROSITE" id="PS51257">
    <property type="entry name" value="PROKAR_LIPOPROTEIN"/>
    <property type="match status" value="1"/>
</dbReference>
<evidence type="ECO:0000313" key="4">
    <source>
        <dbReference type="Proteomes" id="UP000594059"/>
    </source>
</evidence>
<dbReference type="Pfam" id="PF04170">
    <property type="entry name" value="NlpE"/>
    <property type="match status" value="1"/>
</dbReference>
<sequence>MTRNLIALACIATLALAACSREPAGLSTDTAANEAPAEATQPAAVDVIPTGEGPASTFDQREFAGSFAGTLPCADCPGMDVTLVLEPDGTYRTTHVYQERPDGTWSIDGHWSVESNDSVIRLDPNSKTEEDQLYGIESRERIVMLDADGKKPDSGLDHGLTRQGAQ</sequence>
<evidence type="ECO:0000256" key="1">
    <source>
        <dbReference type="SAM" id="MobiDB-lite"/>
    </source>
</evidence>
<feature type="region of interest" description="Disordered" evidence="1">
    <location>
        <begin position="26"/>
        <end position="56"/>
    </location>
</feature>
<proteinExistence type="predicted"/>
<gene>
    <name evidence="3" type="ORF">INQ41_08575</name>
</gene>
<dbReference type="Proteomes" id="UP000594059">
    <property type="component" value="Chromosome"/>
</dbReference>
<dbReference type="KEGG" id="lcic:INQ41_08575"/>
<dbReference type="RefSeq" id="WP_193983644.1">
    <property type="nucleotide sequence ID" value="NZ_CP063656.1"/>
</dbReference>
<keyword evidence="2" id="KW-0732">Signal</keyword>
<dbReference type="Gene3D" id="2.40.128.640">
    <property type="match status" value="1"/>
</dbReference>
<dbReference type="EMBL" id="CP063656">
    <property type="protein sequence ID" value="QOW18746.1"/>
    <property type="molecule type" value="Genomic_DNA"/>
</dbReference>
<name>A0A7S6UEE8_9GAMM</name>
<feature type="chain" id="PRO_5032681319" evidence="2">
    <location>
        <begin position="18"/>
        <end position="166"/>
    </location>
</feature>
<feature type="signal peptide" evidence="2">
    <location>
        <begin position="1"/>
        <end position="17"/>
    </location>
</feature>
<protein>
    <submittedName>
        <fullName evidence="3">Copper resistance protein NlpE N-terminal domain-containing protein</fullName>
    </submittedName>
</protein>
<keyword evidence="4" id="KW-1185">Reference proteome</keyword>
<reference evidence="3 4" key="1">
    <citation type="submission" date="2020-10" db="EMBL/GenBank/DDBJ databases">
        <title>complete genome sequencing of Lysobacter sp. H21R20.</title>
        <authorList>
            <person name="Bae J.-W."/>
            <person name="Lee S.-Y."/>
        </authorList>
    </citation>
    <scope>NUCLEOTIDE SEQUENCE [LARGE SCALE GENOMIC DNA]</scope>
    <source>
        <strain evidence="3 4">H21R20</strain>
    </source>
</reference>
<evidence type="ECO:0000256" key="2">
    <source>
        <dbReference type="SAM" id="SignalP"/>
    </source>
</evidence>
<dbReference type="AlphaFoldDB" id="A0A7S6UEE8"/>
<organism evidence="3 4">
    <name type="scientific">Novilysobacter ciconiae</name>
    <dbReference type="NCBI Taxonomy" id="2781022"/>
    <lineage>
        <taxon>Bacteria</taxon>
        <taxon>Pseudomonadati</taxon>
        <taxon>Pseudomonadota</taxon>
        <taxon>Gammaproteobacteria</taxon>
        <taxon>Lysobacterales</taxon>
        <taxon>Lysobacteraceae</taxon>
        <taxon>Novilysobacter</taxon>
    </lineage>
</organism>
<dbReference type="InterPro" id="IPR007298">
    <property type="entry name" value="Cu-R_lipoprotein_NlpE"/>
</dbReference>
<feature type="compositionally biased region" description="Basic and acidic residues" evidence="1">
    <location>
        <begin position="147"/>
        <end position="160"/>
    </location>
</feature>